<keyword evidence="2" id="KW-1185">Reference proteome</keyword>
<dbReference type="EMBL" id="SOCP01000004">
    <property type="protein sequence ID" value="TDV53873.1"/>
    <property type="molecule type" value="Genomic_DNA"/>
</dbReference>
<comment type="caution">
    <text evidence="1">The sequence shown here is derived from an EMBL/GenBank/DDBJ whole genome shotgun (WGS) entry which is preliminary data.</text>
</comment>
<evidence type="ECO:0000313" key="2">
    <source>
        <dbReference type="Proteomes" id="UP000294927"/>
    </source>
</evidence>
<dbReference type="Proteomes" id="UP000294927">
    <property type="component" value="Unassembled WGS sequence"/>
</dbReference>
<evidence type="ECO:0000313" key="1">
    <source>
        <dbReference type="EMBL" id="TDV53873.1"/>
    </source>
</evidence>
<reference evidence="1 2" key="1">
    <citation type="submission" date="2019-03" db="EMBL/GenBank/DDBJ databases">
        <title>Genomic Encyclopedia of Archaeal and Bacterial Type Strains, Phase II (KMG-II): from individual species to whole genera.</title>
        <authorList>
            <person name="Goeker M."/>
        </authorList>
    </citation>
    <scope>NUCLEOTIDE SEQUENCE [LARGE SCALE GENOMIC DNA]</scope>
    <source>
        <strain evidence="1 2">DSM 45499</strain>
    </source>
</reference>
<dbReference type="AlphaFoldDB" id="A0A4R7VV42"/>
<proteinExistence type="predicted"/>
<dbReference type="RefSeq" id="WP_133902889.1">
    <property type="nucleotide sequence ID" value="NZ_SOCP01000004.1"/>
</dbReference>
<name>A0A4R7VV42_9PSEU</name>
<protein>
    <submittedName>
        <fullName evidence="1">Uncharacterized protein</fullName>
    </submittedName>
</protein>
<organism evidence="1 2">
    <name type="scientific">Actinophytocola oryzae</name>
    <dbReference type="NCBI Taxonomy" id="502181"/>
    <lineage>
        <taxon>Bacteria</taxon>
        <taxon>Bacillati</taxon>
        <taxon>Actinomycetota</taxon>
        <taxon>Actinomycetes</taxon>
        <taxon>Pseudonocardiales</taxon>
        <taxon>Pseudonocardiaceae</taxon>
    </lineage>
</organism>
<sequence>MQDRSPAAAALLSVMDEVVRHARALVDDDEVVRLRGIAGLAAHPHDDTAITELIESVKNDLFGELSIVAAVALAEMNRANPAVATAVAARFRDTVGSIALYGGYDPTLRLTYFFAVAGIRDWFHGMRPGDVRARTDEYRANVLRYVAAGSDGDVATAARLMVWFESLDTAGQRLVFRTARRLLPGWDHWFKPLARATHR</sequence>
<accession>A0A4R7VV42</accession>
<gene>
    <name evidence="1" type="ORF">CLV71_104341</name>
</gene>